<dbReference type="InterPro" id="IPR033985">
    <property type="entry name" value="SusD-like_N"/>
</dbReference>
<evidence type="ECO:0000313" key="9">
    <source>
        <dbReference type="EMBL" id="AYD47503.1"/>
    </source>
</evidence>
<evidence type="ECO:0000256" key="4">
    <source>
        <dbReference type="ARBA" id="ARBA00023136"/>
    </source>
</evidence>
<name>A0A386HP08_9BACT</name>
<accession>A0A386HP08</accession>
<evidence type="ECO:0000259" key="8">
    <source>
        <dbReference type="Pfam" id="PF14322"/>
    </source>
</evidence>
<feature type="signal peptide" evidence="6">
    <location>
        <begin position="1"/>
        <end position="16"/>
    </location>
</feature>
<keyword evidence="5" id="KW-0998">Cell outer membrane</keyword>
<evidence type="ECO:0000256" key="1">
    <source>
        <dbReference type="ARBA" id="ARBA00004442"/>
    </source>
</evidence>
<feature type="domain" description="RagB/SusD" evidence="7">
    <location>
        <begin position="326"/>
        <end position="582"/>
    </location>
</feature>
<dbReference type="RefSeq" id="WP_119986698.1">
    <property type="nucleotide sequence ID" value="NZ_CP032489.1"/>
</dbReference>
<evidence type="ECO:0000313" key="10">
    <source>
        <dbReference type="Proteomes" id="UP000266118"/>
    </source>
</evidence>
<dbReference type="InterPro" id="IPR011990">
    <property type="entry name" value="TPR-like_helical_dom_sf"/>
</dbReference>
<protein>
    <submittedName>
        <fullName evidence="9">RagB/SusD family nutrient uptake outer membrane protein</fullName>
    </submittedName>
</protein>
<evidence type="ECO:0000256" key="2">
    <source>
        <dbReference type="ARBA" id="ARBA00006275"/>
    </source>
</evidence>
<sequence length="582" mass="64328">MKKQYFIWLCTFSVLAGLVASCNKTGFLDKTSTTSLDEASTFSDSANAIAFLNNIYTNIGFASDPRRFSGGNYAAGLDASCDEAEGPNSSSTNGFIEFATGTVNPTIVPDDAWRISYANIRAVNQFLKHLPVIPFNTSLKKETKGEALFLRGWYYFMLLEHYGGVPIIGDTIYAASDVMPAVRNSFASCVNYISNECDSAAVYLPVTQTGSQYGRASKGACLALKARLLLYAASPLFNNGGIGKGIAGLDSIVAYPDANPDRWKLAADAAEAVINLNAYSLYVDSTSVPGKLGYGFQELFTQRYNTEYILPRMMDANKYLESLWDVPSRGGSGGPFPYQEIVDAFPMSNGKSITDPTSGYDPNNPYANRDPRLDYSIIHDSTLRTFFGANQPTPVLLYMNTKVSPAVPASGDAVYKGTPTGYYIFKMLDPNIINNGISGSSRCLPLIRYAEILLDYAEAENEYAGPDPTVYEALGAIRQRAGLRPYELPPGLTQDQMRAAIHNERRIELAYEGFRFFDVRRWMIADSTENQEMHGMEVDRGNTVSYKVFNVRKHNFKKAMYLWPLPLSEIAKIPDMLQNPLY</sequence>
<keyword evidence="3 6" id="KW-0732">Signal</keyword>
<proteinExistence type="inferred from homology"/>
<dbReference type="InterPro" id="IPR012944">
    <property type="entry name" value="SusD_RagB_dom"/>
</dbReference>
<reference evidence="9 10" key="1">
    <citation type="submission" date="2018-09" db="EMBL/GenBank/DDBJ databases">
        <title>Arachidicoccus sp. nov., a bacterium isolated from soil.</title>
        <authorList>
            <person name="Weon H.-Y."/>
            <person name="Kwon S.-W."/>
            <person name="Lee S.A."/>
        </authorList>
    </citation>
    <scope>NUCLEOTIDE SEQUENCE [LARGE SCALE GENOMIC DNA]</scope>
    <source>
        <strain evidence="9 10">KIS59-12</strain>
    </source>
</reference>
<dbReference type="Pfam" id="PF14322">
    <property type="entry name" value="SusD-like_3"/>
    <property type="match status" value="1"/>
</dbReference>
<dbReference type="KEGG" id="ark:D6B99_07735"/>
<organism evidence="9 10">
    <name type="scientific">Arachidicoccus soli</name>
    <dbReference type="NCBI Taxonomy" id="2341117"/>
    <lineage>
        <taxon>Bacteria</taxon>
        <taxon>Pseudomonadati</taxon>
        <taxon>Bacteroidota</taxon>
        <taxon>Chitinophagia</taxon>
        <taxon>Chitinophagales</taxon>
        <taxon>Chitinophagaceae</taxon>
        <taxon>Arachidicoccus</taxon>
    </lineage>
</organism>
<dbReference type="EMBL" id="CP032489">
    <property type="protein sequence ID" value="AYD47503.1"/>
    <property type="molecule type" value="Genomic_DNA"/>
</dbReference>
<evidence type="ECO:0000256" key="6">
    <source>
        <dbReference type="SAM" id="SignalP"/>
    </source>
</evidence>
<dbReference type="CDD" id="cd08977">
    <property type="entry name" value="SusD"/>
    <property type="match status" value="1"/>
</dbReference>
<keyword evidence="10" id="KW-1185">Reference proteome</keyword>
<dbReference type="SUPFAM" id="SSF48452">
    <property type="entry name" value="TPR-like"/>
    <property type="match status" value="1"/>
</dbReference>
<dbReference type="AlphaFoldDB" id="A0A386HP08"/>
<dbReference type="GO" id="GO:0009279">
    <property type="term" value="C:cell outer membrane"/>
    <property type="evidence" value="ECO:0007669"/>
    <property type="project" value="UniProtKB-SubCell"/>
</dbReference>
<comment type="similarity">
    <text evidence="2">Belongs to the SusD family.</text>
</comment>
<dbReference type="Gene3D" id="1.25.40.390">
    <property type="match status" value="1"/>
</dbReference>
<keyword evidence="4" id="KW-0472">Membrane</keyword>
<dbReference type="Proteomes" id="UP000266118">
    <property type="component" value="Chromosome"/>
</dbReference>
<evidence type="ECO:0000256" key="3">
    <source>
        <dbReference type="ARBA" id="ARBA00022729"/>
    </source>
</evidence>
<evidence type="ECO:0000256" key="5">
    <source>
        <dbReference type="ARBA" id="ARBA00023237"/>
    </source>
</evidence>
<comment type="subcellular location">
    <subcellularLocation>
        <location evidence="1">Cell outer membrane</location>
    </subcellularLocation>
</comment>
<feature type="chain" id="PRO_5017290784" evidence="6">
    <location>
        <begin position="17"/>
        <end position="582"/>
    </location>
</feature>
<feature type="domain" description="SusD-like N-terminal" evidence="8">
    <location>
        <begin position="27"/>
        <end position="230"/>
    </location>
</feature>
<dbReference type="OrthoDB" id="5694214at2"/>
<gene>
    <name evidence="9" type="ORF">D6B99_07735</name>
</gene>
<dbReference type="PROSITE" id="PS51257">
    <property type="entry name" value="PROKAR_LIPOPROTEIN"/>
    <property type="match status" value="1"/>
</dbReference>
<dbReference type="Pfam" id="PF07980">
    <property type="entry name" value="SusD_RagB"/>
    <property type="match status" value="1"/>
</dbReference>
<evidence type="ECO:0000259" key="7">
    <source>
        <dbReference type="Pfam" id="PF07980"/>
    </source>
</evidence>